<gene>
    <name evidence="3" type="ORF">AVDCRST_MAG76-3553</name>
</gene>
<reference evidence="3" key="1">
    <citation type="submission" date="2020-02" db="EMBL/GenBank/DDBJ databases">
        <authorList>
            <person name="Meier V. D."/>
        </authorList>
    </citation>
    <scope>NUCLEOTIDE SEQUENCE</scope>
    <source>
        <strain evidence="3">AVDCRST_MAG76</strain>
    </source>
</reference>
<evidence type="ECO:0000256" key="1">
    <source>
        <dbReference type="SAM" id="MobiDB-lite"/>
    </source>
</evidence>
<evidence type="ECO:0000313" key="3">
    <source>
        <dbReference type="EMBL" id="CAA9274752.1"/>
    </source>
</evidence>
<keyword evidence="2" id="KW-0472">Membrane</keyword>
<feature type="compositionally biased region" description="Low complexity" evidence="1">
    <location>
        <begin position="24"/>
        <end position="44"/>
    </location>
</feature>
<proteinExistence type="predicted"/>
<feature type="region of interest" description="Disordered" evidence="1">
    <location>
        <begin position="24"/>
        <end position="51"/>
    </location>
</feature>
<keyword evidence="2" id="KW-1133">Transmembrane helix</keyword>
<sequence length="85" mass="8745">MFLRGPIALGEQILGHVRCSMRPAAASATTAAPTSPTTPFAAQADPTSEDTSGAPVAWFGLAGLGAGAALLFGLRTRRRPRRPEA</sequence>
<name>A0A6J4JEU4_9ACTN</name>
<evidence type="ECO:0000256" key="2">
    <source>
        <dbReference type="SAM" id="Phobius"/>
    </source>
</evidence>
<accession>A0A6J4JEU4</accession>
<feature type="transmembrane region" description="Helical" evidence="2">
    <location>
        <begin position="56"/>
        <end position="74"/>
    </location>
</feature>
<keyword evidence="2" id="KW-0812">Transmembrane</keyword>
<dbReference type="EMBL" id="CADCSZ010000213">
    <property type="protein sequence ID" value="CAA9274752.1"/>
    <property type="molecule type" value="Genomic_DNA"/>
</dbReference>
<protein>
    <submittedName>
        <fullName evidence="3">Uncharacterized protein</fullName>
    </submittedName>
</protein>
<organism evidence="3">
    <name type="scientific">uncultured Acidimicrobiales bacterium</name>
    <dbReference type="NCBI Taxonomy" id="310071"/>
    <lineage>
        <taxon>Bacteria</taxon>
        <taxon>Bacillati</taxon>
        <taxon>Actinomycetota</taxon>
        <taxon>Acidimicrobiia</taxon>
        <taxon>Acidimicrobiales</taxon>
        <taxon>environmental samples</taxon>
    </lineage>
</organism>
<dbReference type="AlphaFoldDB" id="A0A6J4JEU4"/>